<dbReference type="Gene3D" id="3.40.50.850">
    <property type="entry name" value="Isochorismatase-like"/>
    <property type="match status" value="1"/>
</dbReference>
<evidence type="ECO:0000256" key="1">
    <source>
        <dbReference type="ARBA" id="ARBA00006336"/>
    </source>
</evidence>
<sequence>MANITRISKSIGKLSPKTSMLFLCDMQEKFRNNIVHFPEIVSVSNRLLKAYAILESPIVCTEQYSKGLGHTVKELEIEKYGVKALDKTQFSMCLQPINEVLKDKGITSVVLCGIEGHVCVQNTALDLIEQNIDVHVVVDAVSSRSMMDRLYAFDRMKASGAFLTTSESVILGLAGGSHHPKFKELQKIIWESAPVSGLIPKST</sequence>
<evidence type="ECO:0000259" key="3">
    <source>
        <dbReference type="Pfam" id="PF00857"/>
    </source>
</evidence>
<dbReference type="CDD" id="cd01012">
    <property type="entry name" value="YcaC_related"/>
    <property type="match status" value="1"/>
</dbReference>
<comment type="caution">
    <text evidence="4">The sequence shown here is derived from an EMBL/GenBank/DDBJ whole genome shotgun (WGS) entry which is preliminary data.</text>
</comment>
<dbReference type="PANTHER" id="PTHR14119">
    <property type="entry name" value="HYDROLASE"/>
    <property type="match status" value="1"/>
</dbReference>
<dbReference type="InterPro" id="IPR000868">
    <property type="entry name" value="Isochorismatase-like_dom"/>
</dbReference>
<accession>A0A5N5T410</accession>
<dbReference type="SUPFAM" id="SSF52499">
    <property type="entry name" value="Isochorismatase-like hydrolases"/>
    <property type="match status" value="1"/>
</dbReference>
<comment type="similarity">
    <text evidence="1">Belongs to the isochorismatase family.</text>
</comment>
<dbReference type="InterPro" id="IPR050993">
    <property type="entry name" value="Isochorismatase_domain"/>
</dbReference>
<evidence type="ECO:0000313" key="4">
    <source>
        <dbReference type="EMBL" id="KAB7501112.1"/>
    </source>
</evidence>
<protein>
    <recommendedName>
        <fullName evidence="2">Isochorismatase domain-containing protein 1</fullName>
    </recommendedName>
</protein>
<reference evidence="4 5" key="1">
    <citation type="journal article" date="2019" name="PLoS Biol.">
        <title>Sex chromosomes control vertical transmission of feminizing Wolbachia symbionts in an isopod.</title>
        <authorList>
            <person name="Becking T."/>
            <person name="Chebbi M.A."/>
            <person name="Giraud I."/>
            <person name="Moumen B."/>
            <person name="Laverre T."/>
            <person name="Caubet Y."/>
            <person name="Peccoud J."/>
            <person name="Gilbert C."/>
            <person name="Cordaux R."/>
        </authorList>
    </citation>
    <scope>NUCLEOTIDE SEQUENCE [LARGE SCALE GENOMIC DNA]</scope>
    <source>
        <strain evidence="4">ANa2</strain>
        <tissue evidence="4">Whole body excluding digestive tract and cuticle</tissue>
    </source>
</reference>
<evidence type="ECO:0000256" key="2">
    <source>
        <dbReference type="ARBA" id="ARBA00040688"/>
    </source>
</evidence>
<dbReference type="OrthoDB" id="269496at2759"/>
<organism evidence="4 5">
    <name type="scientific">Armadillidium nasatum</name>
    <dbReference type="NCBI Taxonomy" id="96803"/>
    <lineage>
        <taxon>Eukaryota</taxon>
        <taxon>Metazoa</taxon>
        <taxon>Ecdysozoa</taxon>
        <taxon>Arthropoda</taxon>
        <taxon>Crustacea</taxon>
        <taxon>Multicrustacea</taxon>
        <taxon>Malacostraca</taxon>
        <taxon>Eumalacostraca</taxon>
        <taxon>Peracarida</taxon>
        <taxon>Isopoda</taxon>
        <taxon>Oniscidea</taxon>
        <taxon>Crinocheta</taxon>
        <taxon>Armadillidiidae</taxon>
        <taxon>Armadillidium</taxon>
    </lineage>
</organism>
<dbReference type="PANTHER" id="PTHR14119:SF17">
    <property type="entry name" value="ISOCHORISMATASE DOMAIN-CONTAINING PROTEIN 1"/>
    <property type="match status" value="1"/>
</dbReference>
<dbReference type="AlphaFoldDB" id="A0A5N5T410"/>
<name>A0A5N5T410_9CRUS</name>
<gene>
    <name evidence="4" type="primary">isoc2_1</name>
    <name evidence="4" type="ORF">Anas_03811</name>
</gene>
<evidence type="ECO:0000313" key="5">
    <source>
        <dbReference type="Proteomes" id="UP000326759"/>
    </source>
</evidence>
<dbReference type="InterPro" id="IPR036380">
    <property type="entry name" value="Isochorismatase-like_sf"/>
</dbReference>
<keyword evidence="5" id="KW-1185">Reference proteome</keyword>
<dbReference type="Pfam" id="PF00857">
    <property type="entry name" value="Isochorismatase"/>
    <property type="match status" value="1"/>
</dbReference>
<dbReference type="FunFam" id="3.40.50.850:FF:000001">
    <property type="entry name" value="Isochorismatase domain-containing protein 1"/>
    <property type="match status" value="1"/>
</dbReference>
<feature type="domain" description="Isochorismatase-like" evidence="3">
    <location>
        <begin position="19"/>
        <end position="167"/>
    </location>
</feature>
<proteinExistence type="inferred from homology"/>
<dbReference type="EMBL" id="SEYY01011691">
    <property type="protein sequence ID" value="KAB7501112.1"/>
    <property type="molecule type" value="Genomic_DNA"/>
</dbReference>
<dbReference type="Proteomes" id="UP000326759">
    <property type="component" value="Unassembled WGS sequence"/>
</dbReference>